<accession>A0ACC0VVI7</accession>
<dbReference type="EMBL" id="CM047585">
    <property type="protein sequence ID" value="KAI9910585.1"/>
    <property type="molecule type" value="Genomic_DNA"/>
</dbReference>
<organism evidence="1 2">
    <name type="scientific">Peronosclerospora sorghi</name>
    <dbReference type="NCBI Taxonomy" id="230839"/>
    <lineage>
        <taxon>Eukaryota</taxon>
        <taxon>Sar</taxon>
        <taxon>Stramenopiles</taxon>
        <taxon>Oomycota</taxon>
        <taxon>Peronosporomycetes</taxon>
        <taxon>Peronosporales</taxon>
        <taxon>Peronosporaceae</taxon>
        <taxon>Peronosclerospora</taxon>
    </lineage>
</organism>
<name>A0ACC0VVI7_9STRA</name>
<evidence type="ECO:0000313" key="2">
    <source>
        <dbReference type="Proteomes" id="UP001163321"/>
    </source>
</evidence>
<sequence length="479" mass="53396">MDVVDADGPPLALSSASSSPVASSTRKVRLSDRQLWHRVHQVAVPPAPVPLERLSSKRGWKRIRRGVPSRMRMYSRVVRDAAEPCQVVVGGELGAPCAELVALLRASTESESNALLRAVYGSQFIYSSLLHAIPTTERPLSGPQLMVRTATFAQRGLVFRPCQQQATPRGVSSLGRAQSFHAPPPRLSSPHRQGKNEQFCYIERLSRVSQGFQLAFCSLDTDDVCAGKAPAECVIPLHPITGWLVAVPSPRDPASLEFTFQATFRGHVPGNCHGKTALHRLTCLAKGVCRMDKILRQRRRYLPQPTASKRLWHVVTHAFRGERDDDATHGRHRNWHCIACTRSLVPTWRKTWRRCDLCAYRVCDKAPCCAHERVAIYNRYVAPLVVCARCRECMDDRASAQCTHGRESTGDDEVRYTGVSLRFAERDVELEAAEREPGRDPLKSGRKKGAGARPLRKRRAHSDPPPHLSVAFSSSEDEM</sequence>
<dbReference type="Proteomes" id="UP001163321">
    <property type="component" value="Chromosome 6"/>
</dbReference>
<evidence type="ECO:0000313" key="1">
    <source>
        <dbReference type="EMBL" id="KAI9910585.1"/>
    </source>
</evidence>
<gene>
    <name evidence="1" type="ORF">PsorP6_010401</name>
</gene>
<keyword evidence="2" id="KW-1185">Reference proteome</keyword>
<proteinExistence type="predicted"/>
<reference evidence="1 2" key="1">
    <citation type="journal article" date="2022" name="bioRxiv">
        <title>The genome of the oomycete Peronosclerospora sorghi, a cosmopolitan pathogen of maize and sorghum, is inflated with dispersed pseudogenes.</title>
        <authorList>
            <person name="Fletcher K."/>
            <person name="Martin F."/>
            <person name="Isakeit T."/>
            <person name="Cavanaugh K."/>
            <person name="Magill C."/>
            <person name="Michelmore R."/>
        </authorList>
    </citation>
    <scope>NUCLEOTIDE SEQUENCE [LARGE SCALE GENOMIC DNA]</scope>
    <source>
        <strain evidence="1">P6</strain>
    </source>
</reference>
<comment type="caution">
    <text evidence="1">The sequence shown here is derived from an EMBL/GenBank/DDBJ whole genome shotgun (WGS) entry which is preliminary data.</text>
</comment>
<protein>
    <submittedName>
        <fullName evidence="1">Uncharacterized protein</fullName>
    </submittedName>
</protein>